<keyword evidence="1" id="KW-0472">Membrane</keyword>
<feature type="transmembrane region" description="Helical" evidence="1">
    <location>
        <begin position="274"/>
        <end position="294"/>
    </location>
</feature>
<protein>
    <recommendedName>
        <fullName evidence="2">NAD-dependent epimerase/dehydratase domain-containing protein</fullName>
    </recommendedName>
</protein>
<dbReference type="EMBL" id="BTRK01000006">
    <property type="protein sequence ID" value="GMR58854.1"/>
    <property type="molecule type" value="Genomic_DNA"/>
</dbReference>
<accession>A0AAN5DBF9</accession>
<evidence type="ECO:0000313" key="4">
    <source>
        <dbReference type="Proteomes" id="UP001328107"/>
    </source>
</evidence>
<dbReference type="Pfam" id="PF01370">
    <property type="entry name" value="Epimerase"/>
    <property type="match status" value="1"/>
</dbReference>
<evidence type="ECO:0000259" key="2">
    <source>
        <dbReference type="Pfam" id="PF01370"/>
    </source>
</evidence>
<dbReference type="SUPFAM" id="SSF51735">
    <property type="entry name" value="NAD(P)-binding Rossmann-fold domains"/>
    <property type="match status" value="1"/>
</dbReference>
<evidence type="ECO:0000313" key="3">
    <source>
        <dbReference type="EMBL" id="GMR58854.1"/>
    </source>
</evidence>
<sequence>MVILAVVGADSLLARHLTSLLFSPLSPLPHPPSEIRLWSREETSHPLSLDSQSSSSLIFFHGDHRLEETVEGAEVVINCHECVDWSLLPDESKLQRENVDVPLRILSVISPSARLIHISSTFVQSWGRWPNIAGKEQQAGDYATGWPFQAYCASRVEGEKAVLDREGATLVVRVPPLYGEGDEKSPLTDIIKASSLFSSTIPFIGDGDGCTQFSYAGNVAMGIVRGMNECLEKKEDDHLRRVVIIGDDTPINNTYTTVLPMVQNGKLGVSSFSIPFYLFFLSYFLFASLLRLLSRVVEISSTIRKFPDPWVFYFFFRHWTFFSSFKARFFLNHTDPFTKEESLARSAAYYRKLDPAKILQYSWEGR</sequence>
<comment type="caution">
    <text evidence="3">The sequence shown here is derived from an EMBL/GenBank/DDBJ whole genome shotgun (WGS) entry which is preliminary data.</text>
</comment>
<proteinExistence type="predicted"/>
<reference evidence="4" key="1">
    <citation type="submission" date="2022-10" db="EMBL/GenBank/DDBJ databases">
        <title>Genome assembly of Pristionchus species.</title>
        <authorList>
            <person name="Yoshida K."/>
            <person name="Sommer R.J."/>
        </authorList>
    </citation>
    <scope>NUCLEOTIDE SEQUENCE [LARGE SCALE GENOMIC DNA]</scope>
    <source>
        <strain evidence="4">RS5460</strain>
    </source>
</reference>
<organism evidence="3 4">
    <name type="scientific">Pristionchus mayeri</name>
    <dbReference type="NCBI Taxonomy" id="1317129"/>
    <lineage>
        <taxon>Eukaryota</taxon>
        <taxon>Metazoa</taxon>
        <taxon>Ecdysozoa</taxon>
        <taxon>Nematoda</taxon>
        <taxon>Chromadorea</taxon>
        <taxon>Rhabditida</taxon>
        <taxon>Rhabditina</taxon>
        <taxon>Diplogasteromorpha</taxon>
        <taxon>Diplogasteroidea</taxon>
        <taxon>Neodiplogasteridae</taxon>
        <taxon>Pristionchus</taxon>
    </lineage>
</organism>
<gene>
    <name evidence="3" type="ORF">PMAYCL1PPCAC_29049</name>
</gene>
<keyword evidence="1" id="KW-1133">Transmembrane helix</keyword>
<keyword evidence="4" id="KW-1185">Reference proteome</keyword>
<keyword evidence="1" id="KW-0812">Transmembrane</keyword>
<evidence type="ECO:0000256" key="1">
    <source>
        <dbReference type="SAM" id="Phobius"/>
    </source>
</evidence>
<dbReference type="InterPro" id="IPR036291">
    <property type="entry name" value="NAD(P)-bd_dom_sf"/>
</dbReference>
<name>A0AAN5DBF9_9BILA</name>
<dbReference type="AlphaFoldDB" id="A0AAN5DBF9"/>
<dbReference type="Proteomes" id="UP001328107">
    <property type="component" value="Unassembled WGS sequence"/>
</dbReference>
<dbReference type="InterPro" id="IPR001509">
    <property type="entry name" value="Epimerase_deHydtase"/>
</dbReference>
<feature type="domain" description="NAD-dependent epimerase/dehydratase" evidence="2">
    <location>
        <begin position="6"/>
        <end position="233"/>
    </location>
</feature>
<dbReference type="Gene3D" id="3.40.50.720">
    <property type="entry name" value="NAD(P)-binding Rossmann-like Domain"/>
    <property type="match status" value="1"/>
</dbReference>